<evidence type="ECO:0000256" key="1">
    <source>
        <dbReference type="ARBA" id="ARBA00004141"/>
    </source>
</evidence>
<dbReference type="GO" id="GO:0015179">
    <property type="term" value="F:L-amino acid transmembrane transporter activity"/>
    <property type="evidence" value="ECO:0007669"/>
    <property type="project" value="TreeGrafter"/>
</dbReference>
<feature type="compositionally biased region" description="Basic and acidic residues" evidence="5">
    <location>
        <begin position="346"/>
        <end position="373"/>
    </location>
</feature>
<dbReference type="PANTHER" id="PTHR22950:SF652">
    <property type="entry name" value="TRANSMEMBRANE AMINO ACID TRANSPORTER FAMILY PROTEIN"/>
    <property type="match status" value="1"/>
</dbReference>
<feature type="transmembrane region" description="Helical" evidence="6">
    <location>
        <begin position="79"/>
        <end position="98"/>
    </location>
</feature>
<dbReference type="EMBL" id="OA882376">
    <property type="protein sequence ID" value="CAD7274995.1"/>
    <property type="molecule type" value="Genomic_DNA"/>
</dbReference>
<feature type="transmembrane region" description="Helical" evidence="6">
    <location>
        <begin position="585"/>
        <end position="606"/>
    </location>
</feature>
<feature type="transmembrane region" description="Helical" evidence="6">
    <location>
        <begin position="706"/>
        <end position="727"/>
    </location>
</feature>
<gene>
    <name evidence="8" type="ORF">NMOB1V02_LOCUS2805</name>
</gene>
<feature type="transmembrane region" description="Helical" evidence="6">
    <location>
        <begin position="618"/>
        <end position="640"/>
    </location>
</feature>
<feature type="transmembrane region" description="Helical" evidence="6">
    <location>
        <begin position="546"/>
        <end position="565"/>
    </location>
</feature>
<feature type="transmembrane region" description="Helical" evidence="6">
    <location>
        <begin position="426"/>
        <end position="451"/>
    </location>
</feature>
<feature type="domain" description="Amino acid transporter transmembrane" evidence="7">
    <location>
        <begin position="402"/>
        <end position="789"/>
    </location>
</feature>
<keyword evidence="9" id="KW-1185">Reference proteome</keyword>
<feature type="transmembrane region" description="Helical" evidence="6">
    <location>
        <begin position="47"/>
        <end position="67"/>
    </location>
</feature>
<dbReference type="GO" id="GO:0016020">
    <property type="term" value="C:membrane"/>
    <property type="evidence" value="ECO:0007669"/>
    <property type="project" value="UniProtKB-SubCell"/>
</dbReference>
<evidence type="ECO:0000313" key="8">
    <source>
        <dbReference type="EMBL" id="CAD7274995.1"/>
    </source>
</evidence>
<evidence type="ECO:0000256" key="4">
    <source>
        <dbReference type="ARBA" id="ARBA00023136"/>
    </source>
</evidence>
<feature type="transmembrane region" description="Helical" evidence="6">
    <location>
        <begin position="513"/>
        <end position="534"/>
    </location>
</feature>
<dbReference type="EMBL" id="CAJPEX010000339">
    <property type="protein sequence ID" value="CAG0915147.1"/>
    <property type="molecule type" value="Genomic_DNA"/>
</dbReference>
<evidence type="ECO:0000256" key="6">
    <source>
        <dbReference type="SAM" id="Phobius"/>
    </source>
</evidence>
<dbReference type="InterPro" id="IPR013057">
    <property type="entry name" value="AA_transpt_TM"/>
</dbReference>
<feature type="transmembrane region" description="Helical" evidence="6">
    <location>
        <begin position="775"/>
        <end position="793"/>
    </location>
</feature>
<dbReference type="OrthoDB" id="438545at2759"/>
<keyword evidence="4 6" id="KW-0472">Membrane</keyword>
<reference evidence="8" key="1">
    <citation type="submission" date="2020-11" db="EMBL/GenBank/DDBJ databases">
        <authorList>
            <person name="Tran Van P."/>
        </authorList>
    </citation>
    <scope>NUCLEOTIDE SEQUENCE</scope>
</reference>
<protein>
    <recommendedName>
        <fullName evidence="7">Amino acid transporter transmembrane domain-containing protein</fullName>
    </recommendedName>
</protein>
<feature type="transmembrane region" description="Helical" evidence="6">
    <location>
        <begin position="311"/>
        <end position="331"/>
    </location>
</feature>
<organism evidence="8">
    <name type="scientific">Notodromas monacha</name>
    <dbReference type="NCBI Taxonomy" id="399045"/>
    <lineage>
        <taxon>Eukaryota</taxon>
        <taxon>Metazoa</taxon>
        <taxon>Ecdysozoa</taxon>
        <taxon>Arthropoda</taxon>
        <taxon>Crustacea</taxon>
        <taxon>Oligostraca</taxon>
        <taxon>Ostracoda</taxon>
        <taxon>Podocopa</taxon>
        <taxon>Podocopida</taxon>
        <taxon>Cypridocopina</taxon>
        <taxon>Cypridoidea</taxon>
        <taxon>Cyprididae</taxon>
        <taxon>Notodromas</taxon>
    </lineage>
</organism>
<dbReference type="Proteomes" id="UP000678499">
    <property type="component" value="Unassembled WGS sequence"/>
</dbReference>
<feature type="transmembrane region" description="Helical" evidence="6">
    <location>
        <begin position="194"/>
        <end position="219"/>
    </location>
</feature>
<evidence type="ECO:0000256" key="5">
    <source>
        <dbReference type="SAM" id="MobiDB-lite"/>
    </source>
</evidence>
<evidence type="ECO:0000256" key="2">
    <source>
        <dbReference type="ARBA" id="ARBA00022692"/>
    </source>
</evidence>
<keyword evidence="3 6" id="KW-1133">Transmembrane helix</keyword>
<feature type="transmembrane region" description="Helical" evidence="6">
    <location>
        <begin position="267"/>
        <end position="291"/>
    </location>
</feature>
<dbReference type="AlphaFoldDB" id="A0A7R9BI98"/>
<feature type="transmembrane region" description="Helical" evidence="6">
    <location>
        <begin position="660"/>
        <end position="685"/>
    </location>
</feature>
<accession>A0A7R9BI98</accession>
<feature type="region of interest" description="Disordered" evidence="5">
    <location>
        <begin position="346"/>
        <end position="385"/>
    </location>
</feature>
<feature type="transmembrane region" description="Helical" evidence="6">
    <location>
        <begin position="152"/>
        <end position="174"/>
    </location>
</feature>
<dbReference type="PANTHER" id="PTHR22950">
    <property type="entry name" value="AMINO ACID TRANSPORTER"/>
    <property type="match status" value="1"/>
</dbReference>
<evidence type="ECO:0000313" key="9">
    <source>
        <dbReference type="Proteomes" id="UP000678499"/>
    </source>
</evidence>
<feature type="transmembrane region" description="Helical" evidence="6">
    <location>
        <begin position="733"/>
        <end position="754"/>
    </location>
</feature>
<feature type="transmembrane region" description="Helical" evidence="6">
    <location>
        <begin position="472"/>
        <end position="493"/>
    </location>
</feature>
<evidence type="ECO:0000256" key="3">
    <source>
        <dbReference type="ARBA" id="ARBA00022989"/>
    </source>
</evidence>
<feature type="transmembrane region" description="Helical" evidence="6">
    <location>
        <begin position="240"/>
        <end position="261"/>
    </location>
</feature>
<name>A0A7R9BI98_9CRUS</name>
<dbReference type="Pfam" id="PF01490">
    <property type="entry name" value="Aa_trans"/>
    <property type="match status" value="2"/>
</dbReference>
<comment type="subcellular location">
    <subcellularLocation>
        <location evidence="1">Membrane</location>
        <topology evidence="1">Multi-pass membrane protein</topology>
    </subcellularLocation>
</comment>
<sequence length="819" mass="91087">MERFGSNSHHALRLRSLHDLPNHDCHASRQHSVFEAFLGTDFHKYWYTHRAFILAVTSILLIAPFIFPKKIEFIKYVSFLGTFAVTYLAVLIVIEYLATENESGPVPTKPEKISDIIFLIPTICFAYQCHMGSVPIYAGLQNRTLLKYGTIVGLVFIFVTIIYAMAGIFGLLTFGSKVNHDISRGYDAKRPEVITLNAAIFLAQIATYPLICFCGREAARNLLLTSINKDRNDLSSKEEFWYRIILSSIWLLTTTILAIFVPNVTVSIRAVGGLAALLIFFFPGLCLIFVLQQKRDALTSVGISGRILPAFWILAVFYVFFGIILFVGTTMKSVYEILSFMAEGLKSDSPTDRGSKDGLDSEVRPSQEGKEGLEGEDDEAKRGNGSGEYEFAGTNNIPGSISLFINTALGSGILNFPYAYKVAGGVAIGLTFQWIFGFLASPPHVILAYCSDKTKKNTYHECMSYCGRACKVIAAVVIVLYTFGACVTFQIILGDQSDNLFLAFLGSDFDTHWYSNRKFTIFWTAVVFVAPFVFPKKMEFIKYASFFGTASVIYMTLLIVVQFFVVKTNPEIPTSPNHWSDVIMLVPTMCFGYQCHLSSIPIYSCLRGRDFKTHIGIVAFIMTFVTITYTLAGTFGVLTFGINTPHNITSGYDASRIEVLLLSVAIAVAQVATYPMLCFCGREAMGILYLEAFRIPKESTVGRPELIRRVVISALWLLASTCIAAFVPNITVAIRMIGGLAGLIIFFFPGLCLFNVVQEDPDKKGFWPEKRRSKILLVASFFYMLFGFVLFIGTTTKAVMEIAKGSGTNYDRIPEVARV</sequence>
<proteinExistence type="predicted"/>
<feature type="transmembrane region" description="Helical" evidence="6">
    <location>
        <begin position="118"/>
        <end position="140"/>
    </location>
</feature>
<evidence type="ECO:0000259" key="7">
    <source>
        <dbReference type="Pfam" id="PF01490"/>
    </source>
</evidence>
<keyword evidence="2 6" id="KW-0812">Transmembrane</keyword>
<feature type="domain" description="Amino acid transporter transmembrane" evidence="7">
    <location>
        <begin position="33"/>
        <end position="324"/>
    </location>
</feature>